<evidence type="ECO:0000313" key="4">
    <source>
        <dbReference type="EMBL" id="SOB99207.1"/>
    </source>
</evidence>
<feature type="domain" description="Cupin type-2" evidence="3">
    <location>
        <begin position="331"/>
        <end position="398"/>
    </location>
</feature>
<keyword evidence="5" id="KW-1185">Reference proteome</keyword>
<evidence type="ECO:0000256" key="1">
    <source>
        <dbReference type="SAM" id="MobiDB-lite"/>
    </source>
</evidence>
<dbReference type="SUPFAM" id="SSF51182">
    <property type="entry name" value="RmlC-like cupins"/>
    <property type="match status" value="1"/>
</dbReference>
<protein>
    <submittedName>
        <fullName evidence="4">Alpha/beta hydrolase fold</fullName>
    </submittedName>
</protein>
<dbReference type="Pfam" id="PF07859">
    <property type="entry name" value="Abhydrolase_3"/>
    <property type="match status" value="1"/>
</dbReference>
<dbReference type="STRING" id="538381.GCA_001696535_04178"/>
<dbReference type="Gene3D" id="2.60.120.10">
    <property type="entry name" value="Jelly Rolls"/>
    <property type="match status" value="1"/>
</dbReference>
<gene>
    <name evidence="4" type="ORF">SAMN05421512_10364</name>
</gene>
<dbReference type="PANTHER" id="PTHR43346:SF1">
    <property type="entry name" value="QUERCETIN 2,3-DIOXYGENASE-RELATED"/>
    <property type="match status" value="1"/>
</dbReference>
<dbReference type="Proteomes" id="UP000219331">
    <property type="component" value="Unassembled WGS sequence"/>
</dbReference>
<dbReference type="Pfam" id="PF07883">
    <property type="entry name" value="Cupin_2"/>
    <property type="match status" value="1"/>
</dbReference>
<proteinExistence type="predicted"/>
<reference evidence="4 5" key="1">
    <citation type="submission" date="2017-08" db="EMBL/GenBank/DDBJ databases">
        <authorList>
            <person name="de Groot N.N."/>
        </authorList>
    </citation>
    <scope>NUCLEOTIDE SEQUENCE [LARGE SCALE GENOMIC DNA]</scope>
    <source>
        <strain evidence="4 5">USBA 352</strain>
    </source>
</reference>
<feature type="region of interest" description="Disordered" evidence="1">
    <location>
        <begin position="275"/>
        <end position="295"/>
    </location>
</feature>
<evidence type="ECO:0000259" key="3">
    <source>
        <dbReference type="Pfam" id="PF07883"/>
    </source>
</evidence>
<dbReference type="InterPro" id="IPR014710">
    <property type="entry name" value="RmlC-like_jellyroll"/>
</dbReference>
<dbReference type="EMBL" id="OBML01000003">
    <property type="protein sequence ID" value="SOB99207.1"/>
    <property type="molecule type" value="Genomic_DNA"/>
</dbReference>
<feature type="domain" description="Alpha/beta hydrolase fold-3" evidence="2">
    <location>
        <begin position="76"/>
        <end position="159"/>
    </location>
</feature>
<dbReference type="Gene3D" id="3.40.50.1820">
    <property type="entry name" value="alpha/beta hydrolase"/>
    <property type="match status" value="1"/>
</dbReference>
<dbReference type="InterPro" id="IPR052538">
    <property type="entry name" value="Flavonoid_dioxygenase-like"/>
</dbReference>
<accession>A0A285RXF0</accession>
<organism evidence="4 5">
    <name type="scientific">Stappia indica</name>
    <dbReference type="NCBI Taxonomy" id="538381"/>
    <lineage>
        <taxon>Bacteria</taxon>
        <taxon>Pseudomonadati</taxon>
        <taxon>Pseudomonadota</taxon>
        <taxon>Alphaproteobacteria</taxon>
        <taxon>Hyphomicrobiales</taxon>
        <taxon>Stappiaceae</taxon>
        <taxon>Stappia</taxon>
    </lineage>
</organism>
<name>A0A285RXF0_9HYPH</name>
<dbReference type="InterPro" id="IPR013094">
    <property type="entry name" value="AB_hydrolase_3"/>
</dbReference>
<sequence length="446" mass="48601">MPLLPPARDWDDAFANMAHVANSHELPGFWSARAADYRAAMQAAGHRLDLDIAYGAHPRETYDIVWPQGTPRGLAVFVHGGYWMRLDKSYWTDFAEGARARGWAVCLPSYTLTPEARISQITGQIARAIAHAAARVDGPIRLSGHSAGGHLVTRMVCADSPLEAGVRNRIEHTLSISGLHDLRPLLHTGMNDTLHLDLAEARAESAALAEPGLAAPLTCWVGGGERPEFIRQAKLLADIWGGLDVPARAHVDGEHNHFTVLEALKDPASPITDAFVGSPAGAAGARKTERRKTAMEPGIVKSRESLDQIRWNILGQTYVPKQMTEECFSWHASLPPGTFVPPHIHPDQDEFLYILEGRFTFLLDGQEVIGEPGDLVKLPRGVPHGIFNKSESTIKTLFWVTPTLQLYDLFWALHNMGPGADPAEIVAVSAAHAIDFLPPEDSGAGQ</sequence>
<dbReference type="InterPro" id="IPR011051">
    <property type="entry name" value="RmlC_Cupin_sf"/>
</dbReference>
<dbReference type="GO" id="GO:0016787">
    <property type="term" value="F:hydrolase activity"/>
    <property type="evidence" value="ECO:0007669"/>
    <property type="project" value="UniProtKB-KW"/>
</dbReference>
<evidence type="ECO:0000313" key="5">
    <source>
        <dbReference type="Proteomes" id="UP000219331"/>
    </source>
</evidence>
<dbReference type="InterPro" id="IPR029058">
    <property type="entry name" value="AB_hydrolase_fold"/>
</dbReference>
<dbReference type="PANTHER" id="PTHR43346">
    <property type="entry name" value="LIGAND BINDING DOMAIN PROTEIN, PUTATIVE (AFU_ORTHOLOGUE AFUA_6G14370)-RELATED"/>
    <property type="match status" value="1"/>
</dbReference>
<keyword evidence="4" id="KW-0378">Hydrolase</keyword>
<evidence type="ECO:0000259" key="2">
    <source>
        <dbReference type="Pfam" id="PF07859"/>
    </source>
</evidence>
<dbReference type="AlphaFoldDB" id="A0A285RXF0"/>
<dbReference type="SUPFAM" id="SSF53474">
    <property type="entry name" value="alpha/beta-Hydrolases"/>
    <property type="match status" value="1"/>
</dbReference>
<dbReference type="InterPro" id="IPR013096">
    <property type="entry name" value="Cupin_2"/>
</dbReference>